<dbReference type="AlphaFoldDB" id="A0A0M9A4M6"/>
<feature type="region of interest" description="Disordered" evidence="1">
    <location>
        <begin position="53"/>
        <end position="73"/>
    </location>
</feature>
<feature type="compositionally biased region" description="Basic and acidic residues" evidence="1">
    <location>
        <begin position="1"/>
        <end position="11"/>
    </location>
</feature>
<evidence type="ECO:0000256" key="1">
    <source>
        <dbReference type="SAM" id="MobiDB-lite"/>
    </source>
</evidence>
<feature type="region of interest" description="Disordered" evidence="1">
    <location>
        <begin position="1"/>
        <end position="29"/>
    </location>
</feature>
<proteinExistence type="predicted"/>
<keyword evidence="3" id="KW-1185">Reference proteome</keyword>
<name>A0A0M9A4M6_9HYME</name>
<dbReference type="Proteomes" id="UP000053105">
    <property type="component" value="Unassembled WGS sequence"/>
</dbReference>
<evidence type="ECO:0000313" key="3">
    <source>
        <dbReference type="Proteomes" id="UP000053105"/>
    </source>
</evidence>
<reference evidence="2 3" key="1">
    <citation type="submission" date="2015-07" db="EMBL/GenBank/DDBJ databases">
        <title>The genome of Melipona quadrifasciata.</title>
        <authorList>
            <person name="Pan H."/>
            <person name="Kapheim K."/>
        </authorList>
    </citation>
    <scope>NUCLEOTIDE SEQUENCE [LARGE SCALE GENOMIC DNA]</scope>
    <source>
        <strain evidence="2">0111107301</strain>
        <tissue evidence="2">Whole body</tissue>
    </source>
</reference>
<accession>A0A0M9A4M6</accession>
<protein>
    <submittedName>
        <fullName evidence="2">Uncharacterized protein</fullName>
    </submittedName>
</protein>
<evidence type="ECO:0000313" key="2">
    <source>
        <dbReference type="EMBL" id="KOX77145.1"/>
    </source>
</evidence>
<sequence>MEKLSQKDSKKGNKTIFGQKKLPGQKHQTKIDERQWREGYIVLGELYVWKEKRTKCSHEEKKSNATTSERRSDAKRHVGLIISNCIVMQLDILKPRQNITKYQLYLIGAVAPQYTEETALRSLTCAVKKIRYLKSEAVKFGDSETLKSRWKEKI</sequence>
<organism evidence="2 3">
    <name type="scientific">Melipona quadrifasciata</name>
    <dbReference type="NCBI Taxonomy" id="166423"/>
    <lineage>
        <taxon>Eukaryota</taxon>
        <taxon>Metazoa</taxon>
        <taxon>Ecdysozoa</taxon>
        <taxon>Arthropoda</taxon>
        <taxon>Hexapoda</taxon>
        <taxon>Insecta</taxon>
        <taxon>Pterygota</taxon>
        <taxon>Neoptera</taxon>
        <taxon>Endopterygota</taxon>
        <taxon>Hymenoptera</taxon>
        <taxon>Apocrita</taxon>
        <taxon>Aculeata</taxon>
        <taxon>Apoidea</taxon>
        <taxon>Anthophila</taxon>
        <taxon>Apidae</taxon>
        <taxon>Melipona</taxon>
    </lineage>
</organism>
<gene>
    <name evidence="2" type="ORF">WN51_10235</name>
</gene>
<dbReference type="EMBL" id="KQ435735">
    <property type="protein sequence ID" value="KOX77145.1"/>
    <property type="molecule type" value="Genomic_DNA"/>
</dbReference>